<sequence>MITLHHLRIGRSIFTVWLLEELGLDYKLKVYHRHPQTFRSQEDLKEATPLGKSPTLEIDGVMLTESGAIAAYLVDHYDPEGKLAPPRSDKQAWAEFQRWLHYPEGSAFLPLFMRMLQAREGDNPSPVHKAFADGEVPLHLGLLDKQLADRDYILGDTFQAPDIGVTYICNMAERLGELGPYKNLQAYYQRNMERPAWKRAKERAVE</sequence>
<dbReference type="EMBL" id="QWGB01000005">
    <property type="protein sequence ID" value="RIJ23631.1"/>
    <property type="molecule type" value="Genomic_DNA"/>
</dbReference>
<accession>A0A399QYM4</accession>
<dbReference type="InterPro" id="IPR040079">
    <property type="entry name" value="Glutathione_S-Trfase"/>
</dbReference>
<dbReference type="Gene3D" id="3.40.30.10">
    <property type="entry name" value="Glutaredoxin"/>
    <property type="match status" value="1"/>
</dbReference>
<evidence type="ECO:0000313" key="5">
    <source>
        <dbReference type="Proteomes" id="UP000265431"/>
    </source>
</evidence>
<dbReference type="Proteomes" id="UP000265431">
    <property type="component" value="Unassembled WGS sequence"/>
</dbReference>
<dbReference type="SUPFAM" id="SSF47616">
    <property type="entry name" value="GST C-terminal domain-like"/>
    <property type="match status" value="1"/>
</dbReference>
<dbReference type="RefSeq" id="WP_119378821.1">
    <property type="nucleotide sequence ID" value="NZ_QWGB01000005.1"/>
</dbReference>
<dbReference type="InterPro" id="IPR036249">
    <property type="entry name" value="Thioredoxin-like_sf"/>
</dbReference>
<name>A0A399QYM4_9PROT</name>
<dbReference type="CDD" id="cd03046">
    <property type="entry name" value="GST_N_GTT1_like"/>
    <property type="match status" value="1"/>
</dbReference>
<keyword evidence="5" id="KW-1185">Reference proteome</keyword>
<keyword evidence="4" id="KW-0808">Transferase</keyword>
<comment type="caution">
    <text evidence="4">The sequence shown here is derived from an EMBL/GenBank/DDBJ whole genome shotgun (WGS) entry which is preliminary data.</text>
</comment>
<dbReference type="Pfam" id="PF00043">
    <property type="entry name" value="GST_C"/>
    <property type="match status" value="1"/>
</dbReference>
<evidence type="ECO:0000256" key="1">
    <source>
        <dbReference type="RuleBase" id="RU003494"/>
    </source>
</evidence>
<dbReference type="GO" id="GO:0016740">
    <property type="term" value="F:transferase activity"/>
    <property type="evidence" value="ECO:0007669"/>
    <property type="project" value="UniProtKB-KW"/>
</dbReference>
<evidence type="ECO:0000259" key="2">
    <source>
        <dbReference type="PROSITE" id="PS50404"/>
    </source>
</evidence>
<reference evidence="4 5" key="1">
    <citation type="submission" date="2018-08" db="EMBL/GenBank/DDBJ databases">
        <title>Henriciella mobilis sp. nov., isolated from seawater.</title>
        <authorList>
            <person name="Cheng H."/>
            <person name="Wu Y.-H."/>
            <person name="Xu X.-W."/>
            <person name="Guo L.-L."/>
        </authorList>
    </citation>
    <scope>NUCLEOTIDE SEQUENCE [LARGE SCALE GENOMIC DNA]</scope>
    <source>
        <strain evidence="4 5">CCUG66934</strain>
    </source>
</reference>
<feature type="domain" description="GST N-terminal" evidence="2">
    <location>
        <begin position="1"/>
        <end position="81"/>
    </location>
</feature>
<dbReference type="PANTHER" id="PTHR44051">
    <property type="entry name" value="GLUTATHIONE S-TRANSFERASE-RELATED"/>
    <property type="match status" value="1"/>
</dbReference>
<dbReference type="AlphaFoldDB" id="A0A399QYM4"/>
<dbReference type="InterPro" id="IPR036282">
    <property type="entry name" value="Glutathione-S-Trfase_C_sf"/>
</dbReference>
<dbReference type="InterPro" id="IPR010987">
    <property type="entry name" value="Glutathione-S-Trfase_C-like"/>
</dbReference>
<evidence type="ECO:0000313" key="4">
    <source>
        <dbReference type="EMBL" id="RIJ23631.1"/>
    </source>
</evidence>
<comment type="similarity">
    <text evidence="1">Belongs to the GST superfamily.</text>
</comment>
<dbReference type="Pfam" id="PF02798">
    <property type="entry name" value="GST_N"/>
    <property type="match status" value="1"/>
</dbReference>
<dbReference type="PROSITE" id="PS50404">
    <property type="entry name" value="GST_NTER"/>
    <property type="match status" value="1"/>
</dbReference>
<protein>
    <submittedName>
        <fullName evidence="4">Glutathione S-transferase family protein</fullName>
    </submittedName>
</protein>
<feature type="domain" description="GST C-terminal" evidence="3">
    <location>
        <begin position="89"/>
        <end position="206"/>
    </location>
</feature>
<dbReference type="SFLD" id="SFLDG00358">
    <property type="entry name" value="Main_(cytGST)"/>
    <property type="match status" value="1"/>
</dbReference>
<organism evidence="4 5">
    <name type="scientific">Henriciella barbarensis</name>
    <dbReference type="NCBI Taxonomy" id="86342"/>
    <lineage>
        <taxon>Bacteria</taxon>
        <taxon>Pseudomonadati</taxon>
        <taxon>Pseudomonadota</taxon>
        <taxon>Alphaproteobacteria</taxon>
        <taxon>Hyphomonadales</taxon>
        <taxon>Hyphomonadaceae</taxon>
        <taxon>Henriciella</taxon>
    </lineage>
</organism>
<proteinExistence type="inferred from homology"/>
<dbReference type="Gene3D" id="1.20.1050.10">
    <property type="match status" value="1"/>
</dbReference>
<dbReference type="PANTHER" id="PTHR44051:SF9">
    <property type="entry name" value="GLUTATHIONE S-TRANSFERASE 1"/>
    <property type="match status" value="1"/>
</dbReference>
<evidence type="ECO:0000259" key="3">
    <source>
        <dbReference type="PROSITE" id="PS50405"/>
    </source>
</evidence>
<dbReference type="InterPro" id="IPR004045">
    <property type="entry name" value="Glutathione_S-Trfase_N"/>
</dbReference>
<dbReference type="InterPro" id="IPR004046">
    <property type="entry name" value="GST_C"/>
</dbReference>
<dbReference type="SUPFAM" id="SSF52833">
    <property type="entry name" value="Thioredoxin-like"/>
    <property type="match status" value="1"/>
</dbReference>
<dbReference type="SFLD" id="SFLDS00019">
    <property type="entry name" value="Glutathione_Transferase_(cytos"/>
    <property type="match status" value="1"/>
</dbReference>
<dbReference type="OrthoDB" id="9810080at2"/>
<gene>
    <name evidence="4" type="ORF">D1224_05055</name>
</gene>
<dbReference type="PROSITE" id="PS50405">
    <property type="entry name" value="GST_CTER"/>
    <property type="match status" value="1"/>
</dbReference>
<dbReference type="SFLD" id="SFLDG01150">
    <property type="entry name" value="Main.1:_Beta-like"/>
    <property type="match status" value="1"/>
</dbReference>